<dbReference type="PROSITE" id="PS51918">
    <property type="entry name" value="RADICAL_SAM"/>
    <property type="match status" value="1"/>
</dbReference>
<dbReference type="InterPro" id="IPR050377">
    <property type="entry name" value="Radical_SAM_PqqE_MftC-like"/>
</dbReference>
<dbReference type="SUPFAM" id="SSF102114">
    <property type="entry name" value="Radical SAM enzymes"/>
    <property type="match status" value="1"/>
</dbReference>
<dbReference type="InterPro" id="IPR058240">
    <property type="entry name" value="rSAM_sf"/>
</dbReference>
<protein>
    <submittedName>
        <fullName evidence="6">Molybdenum cofactor biosynthesis protein A</fullName>
    </submittedName>
</protein>
<dbReference type="SFLD" id="SFLDG01067">
    <property type="entry name" value="SPASM/twitch_domain_containing"/>
    <property type="match status" value="1"/>
</dbReference>
<dbReference type="CDD" id="cd01335">
    <property type="entry name" value="Radical_SAM"/>
    <property type="match status" value="1"/>
</dbReference>
<dbReference type="InterPro" id="IPR007197">
    <property type="entry name" value="rSAM"/>
</dbReference>
<keyword evidence="1" id="KW-0949">S-adenosyl-L-methionine</keyword>
<evidence type="ECO:0000256" key="3">
    <source>
        <dbReference type="ARBA" id="ARBA00023004"/>
    </source>
</evidence>
<feature type="domain" description="Radical SAM core" evidence="5">
    <location>
        <begin position="78"/>
        <end position="309"/>
    </location>
</feature>
<keyword evidence="7" id="KW-1185">Reference proteome</keyword>
<proteinExistence type="predicted"/>
<dbReference type="PANTHER" id="PTHR11228">
    <property type="entry name" value="RADICAL SAM DOMAIN PROTEIN"/>
    <property type="match status" value="1"/>
</dbReference>
<dbReference type="GO" id="GO:0051536">
    <property type="term" value="F:iron-sulfur cluster binding"/>
    <property type="evidence" value="ECO:0007669"/>
    <property type="project" value="UniProtKB-KW"/>
</dbReference>
<dbReference type="Proteomes" id="UP000594342">
    <property type="component" value="Unassembled WGS sequence"/>
</dbReference>
<evidence type="ECO:0000313" key="6">
    <source>
        <dbReference type="EMBL" id="VBB18721.1"/>
    </source>
</evidence>
<evidence type="ECO:0000313" key="7">
    <source>
        <dbReference type="Proteomes" id="UP000594342"/>
    </source>
</evidence>
<dbReference type="GO" id="GO:0046872">
    <property type="term" value="F:metal ion binding"/>
    <property type="evidence" value="ECO:0007669"/>
    <property type="project" value="UniProtKB-KW"/>
</dbReference>
<keyword evidence="4" id="KW-0411">Iron-sulfur</keyword>
<evidence type="ECO:0000256" key="4">
    <source>
        <dbReference type="ARBA" id="ARBA00023014"/>
    </source>
</evidence>
<sequence length="382" mass="43028">LKIILIPNGKGYFIKSPSIVINKLHLPANTINPIDSLSSVDSEMDSDMIDHFSQETVETVVAKSLALNSGRFKEFREIVPRSVSILPIAKGCQAKCSFCFSHSSVSEDTKQLKLSTEYVEDVLKTAKSRGAERAVITGGGEPTLLPHSRLLDYISLCKKYYDKVVLISNGYVLSNNNVDEETRLSKMLDLQEAGLSVLSISRHGIDETTNANIMNLKTMADRIAKTYRINKSLFPDLKLRWVTVLQKGGVDSEETLVKYLDWVVATEVDQVCFKELYVAVSEESVYYDSKYNRYSRQNQIPLDMVTSYLTKNGSKIVSTLPWGSPVHEFIHKGRRLQIACYTEPSLFWERTTGVCRSWNIMADRKVYVSLEDSSSDISSFLV</sequence>
<evidence type="ECO:0000256" key="1">
    <source>
        <dbReference type="ARBA" id="ARBA00022691"/>
    </source>
</evidence>
<evidence type="ECO:0000259" key="5">
    <source>
        <dbReference type="PROSITE" id="PS51918"/>
    </source>
</evidence>
<evidence type="ECO:0000256" key="2">
    <source>
        <dbReference type="ARBA" id="ARBA00022723"/>
    </source>
</evidence>
<dbReference type="Pfam" id="PF04055">
    <property type="entry name" value="Radical_SAM"/>
    <property type="match status" value="1"/>
</dbReference>
<dbReference type="Gene3D" id="3.20.20.70">
    <property type="entry name" value="Aldolase class I"/>
    <property type="match status" value="1"/>
</dbReference>
<dbReference type="InterPro" id="IPR013785">
    <property type="entry name" value="Aldolase_TIM"/>
</dbReference>
<dbReference type="PANTHER" id="PTHR11228:SF7">
    <property type="entry name" value="PQQA PEPTIDE CYCLASE"/>
    <property type="match status" value="1"/>
</dbReference>
<keyword evidence="3" id="KW-0408">Iron</keyword>
<accession>A0A5K0UAS4</accession>
<reference evidence="6 7" key="1">
    <citation type="submission" date="2018-10" db="EMBL/GenBank/DDBJ databases">
        <authorList>
            <consortium name="IHU Genomes"/>
        </authorList>
    </citation>
    <scope>NUCLEOTIDE SEQUENCE [LARGE SCALE GENOMIC DNA]</scope>
    <source>
        <strain evidence="6 7">A1</strain>
    </source>
</reference>
<gene>
    <name evidence="6" type="ORF">YASMINEVIRUS_1253</name>
</gene>
<dbReference type="SFLD" id="SFLDS00029">
    <property type="entry name" value="Radical_SAM"/>
    <property type="match status" value="1"/>
</dbReference>
<comment type="caution">
    <text evidence="6">The sequence shown here is derived from an EMBL/GenBank/DDBJ whole genome shotgun (WGS) entry which is preliminary data.</text>
</comment>
<feature type="non-terminal residue" evidence="6">
    <location>
        <position position="1"/>
    </location>
</feature>
<keyword evidence="2" id="KW-0479">Metal-binding</keyword>
<name>A0A5K0UAS4_9VIRU</name>
<dbReference type="GO" id="GO:0003824">
    <property type="term" value="F:catalytic activity"/>
    <property type="evidence" value="ECO:0007669"/>
    <property type="project" value="InterPro"/>
</dbReference>
<dbReference type="EMBL" id="UPSH01000001">
    <property type="protein sequence ID" value="VBB18721.1"/>
    <property type="molecule type" value="Genomic_DNA"/>
</dbReference>
<organism evidence="6 7">
    <name type="scientific">Yasminevirus sp. GU-2018</name>
    <dbReference type="NCBI Taxonomy" id="2420051"/>
    <lineage>
        <taxon>Viruses</taxon>
        <taxon>Varidnaviria</taxon>
        <taxon>Bamfordvirae</taxon>
        <taxon>Nucleocytoviricota</taxon>
        <taxon>Megaviricetes</taxon>
        <taxon>Imitervirales</taxon>
        <taxon>Mimiviridae</taxon>
        <taxon>Klosneuvirinae</taxon>
        <taxon>Yasminevirus</taxon>
        <taxon>Yasminevirus saudimassiliense</taxon>
    </lineage>
</organism>